<feature type="transmembrane region" description="Helical" evidence="6">
    <location>
        <begin position="6"/>
        <end position="25"/>
    </location>
</feature>
<dbReference type="InterPro" id="IPR020846">
    <property type="entry name" value="MFS_dom"/>
</dbReference>
<dbReference type="AlphaFoldDB" id="A0A367KNQ0"/>
<feature type="domain" description="Major facilitator superfamily (MFS) profile" evidence="7">
    <location>
        <begin position="1"/>
        <end position="231"/>
    </location>
</feature>
<feature type="transmembrane region" description="Helical" evidence="6">
    <location>
        <begin position="64"/>
        <end position="86"/>
    </location>
</feature>
<comment type="caution">
    <text evidence="8">The sequence shown here is derived from an EMBL/GenBank/DDBJ whole genome shotgun (WGS) entry which is preliminary data.</text>
</comment>
<dbReference type="EMBL" id="PJQM01000872">
    <property type="protein sequence ID" value="RCI03856.1"/>
    <property type="molecule type" value="Genomic_DNA"/>
</dbReference>
<dbReference type="Gene3D" id="1.20.1720.10">
    <property type="entry name" value="Multidrug resistance protein D"/>
    <property type="match status" value="1"/>
</dbReference>
<keyword evidence="5 6" id="KW-0472">Membrane</keyword>
<evidence type="ECO:0000313" key="9">
    <source>
        <dbReference type="Proteomes" id="UP000253551"/>
    </source>
</evidence>
<evidence type="ECO:0000256" key="5">
    <source>
        <dbReference type="ARBA" id="ARBA00023136"/>
    </source>
</evidence>
<organism evidence="8 9">
    <name type="scientific">Rhizopus stolonifer</name>
    <name type="common">Rhizopus nigricans</name>
    <dbReference type="NCBI Taxonomy" id="4846"/>
    <lineage>
        <taxon>Eukaryota</taxon>
        <taxon>Fungi</taxon>
        <taxon>Fungi incertae sedis</taxon>
        <taxon>Mucoromycota</taxon>
        <taxon>Mucoromycotina</taxon>
        <taxon>Mucoromycetes</taxon>
        <taxon>Mucorales</taxon>
        <taxon>Mucorineae</taxon>
        <taxon>Rhizopodaceae</taxon>
        <taxon>Rhizopus</taxon>
    </lineage>
</organism>
<keyword evidence="2" id="KW-0813">Transport</keyword>
<evidence type="ECO:0000256" key="6">
    <source>
        <dbReference type="SAM" id="Phobius"/>
    </source>
</evidence>
<feature type="transmembrane region" description="Helical" evidence="6">
    <location>
        <begin position="37"/>
        <end position="58"/>
    </location>
</feature>
<reference evidence="8 9" key="1">
    <citation type="journal article" date="2018" name="G3 (Bethesda)">
        <title>Phylogenetic and Phylogenomic Definition of Rhizopus Species.</title>
        <authorList>
            <person name="Gryganskyi A.P."/>
            <person name="Golan J."/>
            <person name="Dolatabadi S."/>
            <person name="Mondo S."/>
            <person name="Robb S."/>
            <person name="Idnurm A."/>
            <person name="Muszewska A."/>
            <person name="Steczkiewicz K."/>
            <person name="Masonjones S."/>
            <person name="Liao H.L."/>
            <person name="Gajdeczka M.T."/>
            <person name="Anike F."/>
            <person name="Vuek A."/>
            <person name="Anishchenko I.M."/>
            <person name="Voigt K."/>
            <person name="de Hoog G.S."/>
            <person name="Smith M.E."/>
            <person name="Heitman J."/>
            <person name="Vilgalys R."/>
            <person name="Stajich J.E."/>
        </authorList>
    </citation>
    <scope>NUCLEOTIDE SEQUENCE [LARGE SCALE GENOMIC DNA]</scope>
    <source>
        <strain evidence="8 9">LSU 92-RS-03</strain>
    </source>
</reference>
<comment type="subcellular location">
    <subcellularLocation>
        <location evidence="1">Membrane</location>
        <topology evidence="1">Multi-pass membrane protein</topology>
    </subcellularLocation>
</comment>
<dbReference type="Proteomes" id="UP000253551">
    <property type="component" value="Unassembled WGS sequence"/>
</dbReference>
<accession>A0A367KNQ0</accession>
<evidence type="ECO:0000256" key="3">
    <source>
        <dbReference type="ARBA" id="ARBA00022692"/>
    </source>
</evidence>
<sequence length="231" mass="25178">MFIAFRAVSAIGSSSVMSMGAGTIADIFKPQERGRAFAYYSCGSLLGPTLGPIIGGYLNTGLGWASNFWFLAIFGFCILLAIFFLLPETRPGEKSRGWHPFSSLKPIICPNIALCIGYCGILFFVLYLSNTILNRVYADQYGLNSGLVGLCYLPMALGAMIGGVFGGKISDKVYTRHKARVTEGYPEQRLSILVLGSVNFLQAASLIAYGWCIDRNVHMAYGLVCQFICKK</sequence>
<keyword evidence="4 6" id="KW-1133">Transmembrane helix</keyword>
<name>A0A367KNQ0_RHIST</name>
<evidence type="ECO:0000256" key="1">
    <source>
        <dbReference type="ARBA" id="ARBA00004141"/>
    </source>
</evidence>
<feature type="transmembrane region" description="Helical" evidence="6">
    <location>
        <begin position="190"/>
        <end position="211"/>
    </location>
</feature>
<dbReference type="PROSITE" id="PS50850">
    <property type="entry name" value="MFS"/>
    <property type="match status" value="1"/>
</dbReference>
<dbReference type="PANTHER" id="PTHR23502:SF132">
    <property type="entry name" value="POLYAMINE TRANSPORTER 2-RELATED"/>
    <property type="match status" value="1"/>
</dbReference>
<keyword evidence="9" id="KW-1185">Reference proteome</keyword>
<dbReference type="InterPro" id="IPR036259">
    <property type="entry name" value="MFS_trans_sf"/>
</dbReference>
<dbReference type="GO" id="GO:0005886">
    <property type="term" value="C:plasma membrane"/>
    <property type="evidence" value="ECO:0007669"/>
    <property type="project" value="TreeGrafter"/>
</dbReference>
<dbReference type="SUPFAM" id="SSF103473">
    <property type="entry name" value="MFS general substrate transporter"/>
    <property type="match status" value="1"/>
</dbReference>
<keyword evidence="3 6" id="KW-0812">Transmembrane</keyword>
<feature type="transmembrane region" description="Helical" evidence="6">
    <location>
        <begin position="107"/>
        <end position="127"/>
    </location>
</feature>
<feature type="transmembrane region" description="Helical" evidence="6">
    <location>
        <begin position="147"/>
        <end position="169"/>
    </location>
</feature>
<protein>
    <recommendedName>
        <fullName evidence="7">Major facilitator superfamily (MFS) profile domain-containing protein</fullName>
    </recommendedName>
</protein>
<dbReference type="Pfam" id="PF07690">
    <property type="entry name" value="MFS_1"/>
    <property type="match status" value="1"/>
</dbReference>
<gene>
    <name evidence="8" type="ORF">CU098_009542</name>
</gene>
<evidence type="ECO:0000256" key="2">
    <source>
        <dbReference type="ARBA" id="ARBA00022448"/>
    </source>
</evidence>
<dbReference type="STRING" id="4846.A0A367KNQ0"/>
<dbReference type="GO" id="GO:0022857">
    <property type="term" value="F:transmembrane transporter activity"/>
    <property type="evidence" value="ECO:0007669"/>
    <property type="project" value="InterPro"/>
</dbReference>
<evidence type="ECO:0000313" key="8">
    <source>
        <dbReference type="EMBL" id="RCI03856.1"/>
    </source>
</evidence>
<proteinExistence type="predicted"/>
<dbReference type="InterPro" id="IPR011701">
    <property type="entry name" value="MFS"/>
</dbReference>
<evidence type="ECO:0000256" key="4">
    <source>
        <dbReference type="ARBA" id="ARBA00022989"/>
    </source>
</evidence>
<dbReference type="PANTHER" id="PTHR23502">
    <property type="entry name" value="MAJOR FACILITATOR SUPERFAMILY"/>
    <property type="match status" value="1"/>
</dbReference>
<dbReference type="OrthoDB" id="440553at2759"/>
<evidence type="ECO:0000259" key="7">
    <source>
        <dbReference type="PROSITE" id="PS50850"/>
    </source>
</evidence>